<evidence type="ECO:0000313" key="2">
    <source>
        <dbReference type="Proteomes" id="UP001302126"/>
    </source>
</evidence>
<dbReference type="Proteomes" id="UP001302126">
    <property type="component" value="Unassembled WGS sequence"/>
</dbReference>
<evidence type="ECO:0000313" key="1">
    <source>
        <dbReference type="EMBL" id="KAK4183517.1"/>
    </source>
</evidence>
<reference evidence="1" key="1">
    <citation type="journal article" date="2023" name="Mol. Phylogenet. Evol.">
        <title>Genome-scale phylogeny and comparative genomics of the fungal order Sordariales.</title>
        <authorList>
            <person name="Hensen N."/>
            <person name="Bonometti L."/>
            <person name="Westerberg I."/>
            <person name="Brannstrom I.O."/>
            <person name="Guillou S."/>
            <person name="Cros-Aarteil S."/>
            <person name="Calhoun S."/>
            <person name="Haridas S."/>
            <person name="Kuo A."/>
            <person name="Mondo S."/>
            <person name="Pangilinan J."/>
            <person name="Riley R."/>
            <person name="LaButti K."/>
            <person name="Andreopoulos B."/>
            <person name="Lipzen A."/>
            <person name="Chen C."/>
            <person name="Yan M."/>
            <person name="Daum C."/>
            <person name="Ng V."/>
            <person name="Clum A."/>
            <person name="Steindorff A."/>
            <person name="Ohm R.A."/>
            <person name="Martin F."/>
            <person name="Silar P."/>
            <person name="Natvig D.O."/>
            <person name="Lalanne C."/>
            <person name="Gautier V."/>
            <person name="Ament-Velasquez S.L."/>
            <person name="Kruys A."/>
            <person name="Hutchinson M.I."/>
            <person name="Powell A.J."/>
            <person name="Barry K."/>
            <person name="Miller A.N."/>
            <person name="Grigoriev I.V."/>
            <person name="Debuchy R."/>
            <person name="Gladieux P."/>
            <person name="Hiltunen Thoren M."/>
            <person name="Johannesson H."/>
        </authorList>
    </citation>
    <scope>NUCLEOTIDE SEQUENCE</scope>
    <source>
        <strain evidence="1">PSN309</strain>
    </source>
</reference>
<gene>
    <name evidence="1" type="ORF">QBC35DRAFT_393699</name>
</gene>
<proteinExistence type="predicted"/>
<dbReference type="EMBL" id="MU864542">
    <property type="protein sequence ID" value="KAK4183517.1"/>
    <property type="molecule type" value="Genomic_DNA"/>
</dbReference>
<organism evidence="1 2">
    <name type="scientific">Podospora australis</name>
    <dbReference type="NCBI Taxonomy" id="1536484"/>
    <lineage>
        <taxon>Eukaryota</taxon>
        <taxon>Fungi</taxon>
        <taxon>Dikarya</taxon>
        <taxon>Ascomycota</taxon>
        <taxon>Pezizomycotina</taxon>
        <taxon>Sordariomycetes</taxon>
        <taxon>Sordariomycetidae</taxon>
        <taxon>Sordariales</taxon>
        <taxon>Podosporaceae</taxon>
        <taxon>Podospora</taxon>
    </lineage>
</organism>
<feature type="non-terminal residue" evidence="1">
    <location>
        <position position="1"/>
    </location>
</feature>
<accession>A0AAN7AF29</accession>
<dbReference type="PANTHER" id="PTHR10039">
    <property type="entry name" value="AMELOGENIN"/>
    <property type="match status" value="1"/>
</dbReference>
<protein>
    <submittedName>
        <fullName evidence="1">Uncharacterized protein</fullName>
    </submittedName>
</protein>
<name>A0AAN7AF29_9PEZI</name>
<reference evidence="1" key="2">
    <citation type="submission" date="2023-05" db="EMBL/GenBank/DDBJ databases">
        <authorList>
            <consortium name="Lawrence Berkeley National Laboratory"/>
            <person name="Steindorff A."/>
            <person name="Hensen N."/>
            <person name="Bonometti L."/>
            <person name="Westerberg I."/>
            <person name="Brannstrom I.O."/>
            <person name="Guillou S."/>
            <person name="Cros-Aarteil S."/>
            <person name="Calhoun S."/>
            <person name="Haridas S."/>
            <person name="Kuo A."/>
            <person name="Mondo S."/>
            <person name="Pangilinan J."/>
            <person name="Riley R."/>
            <person name="Labutti K."/>
            <person name="Andreopoulos B."/>
            <person name="Lipzen A."/>
            <person name="Chen C."/>
            <person name="Yanf M."/>
            <person name="Daum C."/>
            <person name="Ng V."/>
            <person name="Clum A."/>
            <person name="Ohm R."/>
            <person name="Martin F."/>
            <person name="Silar P."/>
            <person name="Natvig D."/>
            <person name="Lalanne C."/>
            <person name="Gautier V."/>
            <person name="Ament-Velasquez S.L."/>
            <person name="Kruys A."/>
            <person name="Hutchinson M.I."/>
            <person name="Powell A.J."/>
            <person name="Barry K."/>
            <person name="Miller A.N."/>
            <person name="Grigoriev I.V."/>
            <person name="Debuchy R."/>
            <person name="Gladieux P."/>
            <person name="Thoren M.H."/>
            <person name="Johannesson H."/>
        </authorList>
    </citation>
    <scope>NUCLEOTIDE SEQUENCE</scope>
    <source>
        <strain evidence="1">PSN309</strain>
    </source>
</reference>
<dbReference type="AlphaFoldDB" id="A0AAN7AF29"/>
<comment type="caution">
    <text evidence="1">The sequence shown here is derived from an EMBL/GenBank/DDBJ whole genome shotgun (WGS) entry which is preliminary data.</text>
</comment>
<keyword evidence="2" id="KW-1185">Reference proteome</keyword>
<dbReference type="PANTHER" id="PTHR10039:SF5">
    <property type="entry name" value="NACHT DOMAIN-CONTAINING PROTEIN"/>
    <property type="match status" value="1"/>
</dbReference>
<sequence length="174" mass="19950">NIKVLVSSRPIPVCVEAFRTVPRLHLHDLTQRDIAAYVQDVQDVIGNHIYVKDLLKRYSTGTQAILNTLTEKASGVFLWVILACRSLLSGFADCDSVAELQQLVNVLPEELEDMLQRMLVRVKDQHREQGARLMRIFYEEALRQPKSHLESIPLRGLAMMNDDLTRISNHSRFQ</sequence>